<gene>
    <name evidence="2" type="ORF">BDV36DRAFT_81462</name>
</gene>
<name>A0ABQ6W374_9EURO</name>
<feature type="chain" id="PRO_5047283326" description="Secreted protein" evidence="1">
    <location>
        <begin position="24"/>
        <end position="120"/>
    </location>
</feature>
<proteinExistence type="predicted"/>
<feature type="signal peptide" evidence="1">
    <location>
        <begin position="1"/>
        <end position="23"/>
    </location>
</feature>
<evidence type="ECO:0008006" key="4">
    <source>
        <dbReference type="Google" id="ProtNLM"/>
    </source>
</evidence>
<protein>
    <recommendedName>
        <fullName evidence="4">Secreted protein</fullName>
    </recommendedName>
</protein>
<keyword evidence="1" id="KW-0732">Signal</keyword>
<organism evidence="2 3">
    <name type="scientific">Aspergillus pseudocaelatus</name>
    <dbReference type="NCBI Taxonomy" id="1825620"/>
    <lineage>
        <taxon>Eukaryota</taxon>
        <taxon>Fungi</taxon>
        <taxon>Dikarya</taxon>
        <taxon>Ascomycota</taxon>
        <taxon>Pezizomycotina</taxon>
        <taxon>Eurotiomycetes</taxon>
        <taxon>Eurotiomycetidae</taxon>
        <taxon>Eurotiales</taxon>
        <taxon>Aspergillaceae</taxon>
        <taxon>Aspergillus</taxon>
        <taxon>Aspergillus subgen. Circumdati</taxon>
    </lineage>
</organism>
<dbReference type="EMBL" id="ML735867">
    <property type="protein sequence ID" value="KAE8411607.1"/>
    <property type="molecule type" value="Genomic_DNA"/>
</dbReference>
<reference evidence="2 3" key="1">
    <citation type="submission" date="2019-04" db="EMBL/GenBank/DDBJ databases">
        <authorList>
            <consortium name="DOE Joint Genome Institute"/>
            <person name="Mondo S."/>
            <person name="Kjaerbolling I."/>
            <person name="Vesth T."/>
            <person name="Frisvad J.C."/>
            <person name="Nybo J.L."/>
            <person name="Theobald S."/>
            <person name="Kildgaard S."/>
            <person name="Isbrandt T."/>
            <person name="Kuo A."/>
            <person name="Sato A."/>
            <person name="Lyhne E.K."/>
            <person name="Kogle M.E."/>
            <person name="Wiebenga A."/>
            <person name="Kun R.S."/>
            <person name="Lubbers R.J."/>
            <person name="Makela M.R."/>
            <person name="Barry K."/>
            <person name="Chovatia M."/>
            <person name="Clum A."/>
            <person name="Daum C."/>
            <person name="Haridas S."/>
            <person name="He G."/>
            <person name="LaButti K."/>
            <person name="Lipzen A."/>
            <person name="Riley R."/>
            <person name="Salamov A."/>
            <person name="Simmons B.A."/>
            <person name="Magnuson J.K."/>
            <person name="Henrissat B."/>
            <person name="Mortensen U.H."/>
            <person name="Larsen T.O."/>
            <person name="Devries R.P."/>
            <person name="Grigoriev I.V."/>
            <person name="Machida M."/>
            <person name="Baker S.E."/>
            <person name="Andersen M.R."/>
            <person name="Cantor M.N."/>
            <person name="Hua S.X."/>
        </authorList>
    </citation>
    <scope>NUCLEOTIDE SEQUENCE [LARGE SCALE GENOMIC DNA]</scope>
    <source>
        <strain evidence="2 3">CBS 117616</strain>
    </source>
</reference>
<evidence type="ECO:0000256" key="1">
    <source>
        <dbReference type="SAM" id="SignalP"/>
    </source>
</evidence>
<dbReference type="Proteomes" id="UP000325395">
    <property type="component" value="Unassembled WGS sequence"/>
</dbReference>
<accession>A0ABQ6W374</accession>
<sequence length="120" mass="13522">MSTILLVIYYLYTIISLLHSGWAQPNQYSYSLLHSTPKNLCSIPGTHYCTHGSLHSPEILFCVSHTRAELRSCNIELARIIPKGYEGWALCTVPLFISFTSFASAPKQGRRYNSNLGNRL</sequence>
<evidence type="ECO:0000313" key="3">
    <source>
        <dbReference type="Proteomes" id="UP000325395"/>
    </source>
</evidence>
<evidence type="ECO:0000313" key="2">
    <source>
        <dbReference type="EMBL" id="KAE8411607.1"/>
    </source>
</evidence>
<keyword evidence="3" id="KW-1185">Reference proteome</keyword>